<protein>
    <submittedName>
        <fullName evidence="2">Uncharacterized protein</fullName>
    </submittedName>
</protein>
<evidence type="ECO:0000313" key="2">
    <source>
        <dbReference type="EMBL" id="MDT0337585.1"/>
    </source>
</evidence>
<comment type="caution">
    <text evidence="2">The sequence shown here is derived from an EMBL/GenBank/DDBJ whole genome shotgun (WGS) entry which is preliminary data.</text>
</comment>
<dbReference type="EMBL" id="JAVRAA010000005">
    <property type="protein sequence ID" value="MDT0337585.1"/>
    <property type="molecule type" value="Genomic_DNA"/>
</dbReference>
<keyword evidence="1" id="KW-0472">Membrane</keyword>
<organism evidence="2">
    <name type="scientific">Herbaspirillum huttiense subsp. nephrolepidis</name>
    <dbReference type="NCBI Taxonomy" id="3075126"/>
    <lineage>
        <taxon>Bacteria</taxon>
        <taxon>Pseudomonadati</taxon>
        <taxon>Pseudomonadota</taxon>
        <taxon>Betaproteobacteria</taxon>
        <taxon>Burkholderiales</taxon>
        <taxon>Oxalobacteraceae</taxon>
        <taxon>Herbaspirillum</taxon>
    </lineage>
</organism>
<feature type="transmembrane region" description="Helical" evidence="1">
    <location>
        <begin position="7"/>
        <end position="36"/>
    </location>
</feature>
<sequence length="84" mass="8894">MSVENRLLPLCAGLLLGGGGFSVAAMMTAYGFLHVLAPMATFFNMALPEFVTKIDAGYWGAMGAIAGMACAGIMFLAVRMRDRK</sequence>
<proteinExistence type="predicted"/>
<reference evidence="2" key="1">
    <citation type="submission" date="2023-02" db="EMBL/GenBank/DDBJ databases">
        <title>Description of Herbaspirillum huttiense subsp. nephrolepsisexaltata and Herbaspirillum huttiense subsp. lycopersicon.</title>
        <authorList>
            <person name="Poudel M."/>
            <person name="Sharma A."/>
            <person name="Goss E."/>
            <person name="Tapia J.H."/>
            <person name="Harmon C.M."/>
            <person name="Jones J.B."/>
        </authorList>
    </citation>
    <scope>NUCLEOTIDE SEQUENCE</scope>
    <source>
        <strain evidence="2">NC40101</strain>
    </source>
</reference>
<feature type="transmembrane region" description="Helical" evidence="1">
    <location>
        <begin position="56"/>
        <end position="78"/>
    </location>
</feature>
<keyword evidence="1" id="KW-0812">Transmembrane</keyword>
<gene>
    <name evidence="2" type="ORF">RJN63_12145</name>
</gene>
<keyword evidence="1" id="KW-1133">Transmembrane helix</keyword>
<dbReference type="RefSeq" id="WP_284077055.1">
    <property type="nucleotide sequence ID" value="NZ_JAVLSM010000007.1"/>
</dbReference>
<evidence type="ECO:0000256" key="1">
    <source>
        <dbReference type="SAM" id="Phobius"/>
    </source>
</evidence>
<name>A0AAE4GAH3_9BURK</name>
<accession>A0AAE4GAH3</accession>
<dbReference type="AlphaFoldDB" id="A0AAE4GAH3"/>